<dbReference type="GO" id="GO:0016887">
    <property type="term" value="F:ATP hydrolysis activity"/>
    <property type="evidence" value="ECO:0007669"/>
    <property type="project" value="InterPro"/>
</dbReference>
<keyword evidence="4" id="KW-0067">ATP-binding</keyword>
<evidence type="ECO:0000313" key="5">
    <source>
        <dbReference type="Proteomes" id="UP000886805"/>
    </source>
</evidence>
<protein>
    <submittedName>
        <fullName evidence="4">ABC transporter ATP-binding protein</fullName>
    </submittedName>
</protein>
<keyword evidence="2" id="KW-0813">Transport</keyword>
<sequence>MLEFQNTSIYRREKRILDDFSLKIPDGAIMGLLGSDSKAKSMILAAASGSQAPDYGQILLDGVSIYQGRNPAYQNFGYMPREYGFYDLLRVDEYFELFLSLYKVNGRYRQKRMEEVAELFGIRQYMSAFIAELPVEMQPFLCLAKTVLHDPKWLLLDEPFEGLNSASRNSMIQILLILQEQGKSMVVNSQMFPETRDFFTDVALVEDGRVVVEGETEEIFETALKKSPVRMHVLAGIEEALAVLKENALVDRVTVDEQDVIFRFNGGQREEAELLTDLVASGAFIQNYMRDRINIEEVFRR</sequence>
<dbReference type="AlphaFoldDB" id="A0A9D1X4W7"/>
<evidence type="ECO:0000259" key="3">
    <source>
        <dbReference type="PROSITE" id="PS50893"/>
    </source>
</evidence>
<evidence type="ECO:0000256" key="2">
    <source>
        <dbReference type="ARBA" id="ARBA00022448"/>
    </source>
</evidence>
<feature type="domain" description="ABC transporter" evidence="3">
    <location>
        <begin position="2"/>
        <end position="232"/>
    </location>
</feature>
<evidence type="ECO:0000256" key="1">
    <source>
        <dbReference type="ARBA" id="ARBA00005417"/>
    </source>
</evidence>
<dbReference type="GO" id="GO:0005524">
    <property type="term" value="F:ATP binding"/>
    <property type="evidence" value="ECO:0007669"/>
    <property type="project" value="UniProtKB-KW"/>
</dbReference>
<dbReference type="InterPro" id="IPR027417">
    <property type="entry name" value="P-loop_NTPase"/>
</dbReference>
<name>A0A9D1X4W7_9FIRM</name>
<dbReference type="SUPFAM" id="SSF52540">
    <property type="entry name" value="P-loop containing nucleoside triphosphate hydrolases"/>
    <property type="match status" value="1"/>
</dbReference>
<dbReference type="PANTHER" id="PTHR43335:SF3">
    <property type="entry name" value="ABC TRANSPORTER"/>
    <property type="match status" value="1"/>
</dbReference>
<dbReference type="PANTHER" id="PTHR43335">
    <property type="entry name" value="ABC TRANSPORTER, ATP-BINDING PROTEIN"/>
    <property type="match status" value="1"/>
</dbReference>
<gene>
    <name evidence="4" type="ORF">H9849_00745</name>
</gene>
<reference evidence="4" key="1">
    <citation type="journal article" date="2021" name="PeerJ">
        <title>Extensive microbial diversity within the chicken gut microbiome revealed by metagenomics and culture.</title>
        <authorList>
            <person name="Gilroy R."/>
            <person name="Ravi A."/>
            <person name="Getino M."/>
            <person name="Pursley I."/>
            <person name="Horton D.L."/>
            <person name="Alikhan N.F."/>
            <person name="Baker D."/>
            <person name="Gharbi K."/>
            <person name="Hall N."/>
            <person name="Watson M."/>
            <person name="Adriaenssens E.M."/>
            <person name="Foster-Nyarko E."/>
            <person name="Jarju S."/>
            <person name="Secka A."/>
            <person name="Antonio M."/>
            <person name="Oren A."/>
            <person name="Chaudhuri R.R."/>
            <person name="La Ragione R."/>
            <person name="Hildebrand F."/>
            <person name="Pallen M.J."/>
        </authorList>
    </citation>
    <scope>NUCLEOTIDE SEQUENCE</scope>
    <source>
        <strain evidence="4">ChiSxjej3B15-1167</strain>
    </source>
</reference>
<evidence type="ECO:0000313" key="4">
    <source>
        <dbReference type="EMBL" id="HIX71525.1"/>
    </source>
</evidence>
<dbReference type="EMBL" id="DXEQ01000016">
    <property type="protein sequence ID" value="HIX71525.1"/>
    <property type="molecule type" value="Genomic_DNA"/>
</dbReference>
<proteinExistence type="inferred from homology"/>
<comment type="similarity">
    <text evidence="1">Belongs to the ABC transporter superfamily.</text>
</comment>
<dbReference type="Pfam" id="PF00005">
    <property type="entry name" value="ABC_tran"/>
    <property type="match status" value="1"/>
</dbReference>
<keyword evidence="4" id="KW-0547">Nucleotide-binding</keyword>
<organism evidence="4 5">
    <name type="scientific">Candidatus Anaerobutyricum stercoripullorum</name>
    <dbReference type="NCBI Taxonomy" id="2838456"/>
    <lineage>
        <taxon>Bacteria</taxon>
        <taxon>Bacillati</taxon>
        <taxon>Bacillota</taxon>
        <taxon>Clostridia</taxon>
        <taxon>Lachnospirales</taxon>
        <taxon>Lachnospiraceae</taxon>
        <taxon>Anaerobutyricum</taxon>
    </lineage>
</organism>
<dbReference type="InterPro" id="IPR003439">
    <property type="entry name" value="ABC_transporter-like_ATP-bd"/>
</dbReference>
<dbReference type="Proteomes" id="UP000886805">
    <property type="component" value="Unassembled WGS sequence"/>
</dbReference>
<dbReference type="PROSITE" id="PS50893">
    <property type="entry name" value="ABC_TRANSPORTER_2"/>
    <property type="match status" value="1"/>
</dbReference>
<reference evidence="4" key="2">
    <citation type="submission" date="2021-04" db="EMBL/GenBank/DDBJ databases">
        <authorList>
            <person name="Gilroy R."/>
        </authorList>
    </citation>
    <scope>NUCLEOTIDE SEQUENCE</scope>
    <source>
        <strain evidence="4">ChiSxjej3B15-1167</strain>
    </source>
</reference>
<dbReference type="Gene3D" id="3.40.50.300">
    <property type="entry name" value="P-loop containing nucleotide triphosphate hydrolases"/>
    <property type="match status" value="1"/>
</dbReference>
<comment type="caution">
    <text evidence="4">The sequence shown here is derived from an EMBL/GenBank/DDBJ whole genome shotgun (WGS) entry which is preliminary data.</text>
</comment>
<accession>A0A9D1X4W7</accession>